<sequence length="89" mass="10166">MLTFSLNTFIKICLLDTGGRISEIQRKLDNSGGYDFYNSFQRAMRASLNGMPENHIDNILNTPSKEVERKHNSKAFRIVKGKFGNIRSI</sequence>
<evidence type="ECO:0000313" key="1">
    <source>
        <dbReference type="EMBL" id="SLN28613.1"/>
    </source>
</evidence>
<reference evidence="1 2" key="1">
    <citation type="submission" date="2017-03" db="EMBL/GenBank/DDBJ databases">
        <authorList>
            <person name="Afonso C.L."/>
            <person name="Miller P.J."/>
            <person name="Scott M.A."/>
            <person name="Spackman E."/>
            <person name="Goraichik I."/>
            <person name="Dimitrov K.M."/>
            <person name="Suarez D.L."/>
            <person name="Swayne D.E."/>
        </authorList>
    </citation>
    <scope>NUCLEOTIDE SEQUENCE [LARGE SCALE GENOMIC DNA]</scope>
    <source>
        <strain evidence="1 2">CECT 7450</strain>
    </source>
</reference>
<gene>
    <name evidence="1" type="ORF">ROA7450_01187</name>
</gene>
<dbReference type="Proteomes" id="UP000193061">
    <property type="component" value="Unassembled WGS sequence"/>
</dbReference>
<keyword evidence="2" id="KW-1185">Reference proteome</keyword>
<protein>
    <submittedName>
        <fullName evidence="1">Uncharacterized protein</fullName>
    </submittedName>
</protein>
<proteinExistence type="predicted"/>
<name>A0A1X6YR26_9RHOB</name>
<accession>A0A1X6YR26</accession>
<dbReference type="AlphaFoldDB" id="A0A1X6YR26"/>
<evidence type="ECO:0000313" key="2">
    <source>
        <dbReference type="Proteomes" id="UP000193061"/>
    </source>
</evidence>
<organism evidence="1 2">
    <name type="scientific">Roseovarius albus</name>
    <dbReference type="NCBI Taxonomy" id="1247867"/>
    <lineage>
        <taxon>Bacteria</taxon>
        <taxon>Pseudomonadati</taxon>
        <taxon>Pseudomonadota</taxon>
        <taxon>Alphaproteobacteria</taxon>
        <taxon>Rhodobacterales</taxon>
        <taxon>Roseobacteraceae</taxon>
        <taxon>Roseovarius</taxon>
    </lineage>
</organism>
<dbReference type="EMBL" id="FWFX01000003">
    <property type="protein sequence ID" value="SLN28613.1"/>
    <property type="molecule type" value="Genomic_DNA"/>
</dbReference>